<keyword evidence="12" id="KW-0407">Ion channel</keyword>
<evidence type="ECO:0000256" key="1">
    <source>
        <dbReference type="ARBA" id="ARBA00004651"/>
    </source>
</evidence>
<dbReference type="InterPro" id="IPR052192">
    <property type="entry name" value="Insect_Ionotropic_Sensory_Rcpt"/>
</dbReference>
<reference evidence="18" key="1">
    <citation type="submission" date="2020-01" db="EMBL/GenBank/DDBJ databases">
        <title>Draft genome sequence of the Termite Coptotermes fromosanus.</title>
        <authorList>
            <person name="Itakura S."/>
            <person name="Yosikawa Y."/>
            <person name="Umezawa K."/>
        </authorList>
    </citation>
    <scope>NUCLEOTIDE SEQUENCE [LARGE SCALE GENOMIC DNA]</scope>
</reference>
<keyword evidence="5 13" id="KW-0812">Transmembrane</keyword>
<feature type="transmembrane region" description="Helical" evidence="13">
    <location>
        <begin position="372"/>
        <end position="398"/>
    </location>
</feature>
<evidence type="ECO:0000313" key="17">
    <source>
        <dbReference type="EMBL" id="GFG33993.1"/>
    </source>
</evidence>
<feature type="transmembrane region" description="Helical" evidence="13">
    <location>
        <begin position="340"/>
        <end position="360"/>
    </location>
</feature>
<evidence type="ECO:0000256" key="12">
    <source>
        <dbReference type="ARBA" id="ARBA00023303"/>
    </source>
</evidence>
<evidence type="ECO:0000256" key="11">
    <source>
        <dbReference type="ARBA" id="ARBA00023286"/>
    </source>
</evidence>
<feature type="domain" description="Ionotropic receptor 75a N-terminal" evidence="16">
    <location>
        <begin position="34"/>
        <end position="186"/>
    </location>
</feature>
<keyword evidence="8 13" id="KW-0472">Membrane</keyword>
<feature type="transmembrane region" description="Helical" evidence="13">
    <location>
        <begin position="305"/>
        <end position="328"/>
    </location>
</feature>
<feature type="domain" description="Ionotropic glutamate receptor C-terminal" evidence="14">
    <location>
        <begin position="304"/>
        <end position="412"/>
    </location>
</feature>
<evidence type="ECO:0000256" key="5">
    <source>
        <dbReference type="ARBA" id="ARBA00022692"/>
    </source>
</evidence>
<sequence>MQAFTFGSYSSSYTMPCGMLLKLTMKQLSMPAENEEQIRITLKLMSSRGRQMAASVFYDPNQLKPRTCFYNRPLHVLLSTDESTKLALAQLSLQRGVMADAVWILFLETPVDQFLEDVYIPVDCEFLVAQHRGEDAVKFTEVYRMGEGLPLQRQHFGSWDQNGLHVSRESLVRRRSNFHSYTITGASFNKPPLMVMDENDLKMTGGLFGTTWIRLERRLNFTTRYVIPKLRTWGEVFADNRTTGIVGLLADGQAEVGVFSMLMTSRRMDVMDFTTPLLSPQYHLLIRQPDLLQLKWDTYLAPFSWSVWLIQLLLMLFIALLLQMFYCLGRRHGFVEATLVLFRFTDALFYAVSAFCQQGMATRCPQMDSCRVVYLTTYLTAVTLLASYSATLISFLTLRTAELPFNSLEEFLIVGTHKIGALKDATVLTLLKDSELPLYRQVYRRFLKPGHGTLVPDSRMGLDRVCSSKFVFMVIPTDAQEQMRDARCRVTTLPKGYFPSRLSFGLAVNSPYKDFLNYHLLVLQEDGELHKLRKMFMPPNEKPEVAAGWISVEIQHLVLILTVLGSGVVLGATCLLLEHGVRRWAAGKLRARTRKERAAAVGNRSATKTRCYV</sequence>
<dbReference type="SUPFAM" id="SSF53850">
    <property type="entry name" value="Periplasmic binding protein-like II"/>
    <property type="match status" value="1"/>
</dbReference>
<organism evidence="17 18">
    <name type="scientific">Coptotermes formosanus</name>
    <name type="common">Formosan subterranean termite</name>
    <dbReference type="NCBI Taxonomy" id="36987"/>
    <lineage>
        <taxon>Eukaryota</taxon>
        <taxon>Metazoa</taxon>
        <taxon>Ecdysozoa</taxon>
        <taxon>Arthropoda</taxon>
        <taxon>Hexapoda</taxon>
        <taxon>Insecta</taxon>
        <taxon>Pterygota</taxon>
        <taxon>Neoptera</taxon>
        <taxon>Polyneoptera</taxon>
        <taxon>Dictyoptera</taxon>
        <taxon>Blattodea</taxon>
        <taxon>Blattoidea</taxon>
        <taxon>Termitoidae</taxon>
        <taxon>Rhinotermitidae</taxon>
        <taxon>Coptotermes</taxon>
    </lineage>
</organism>
<dbReference type="GO" id="GO:0005886">
    <property type="term" value="C:plasma membrane"/>
    <property type="evidence" value="ECO:0007669"/>
    <property type="project" value="UniProtKB-SubCell"/>
</dbReference>
<evidence type="ECO:0000256" key="3">
    <source>
        <dbReference type="ARBA" id="ARBA00022448"/>
    </source>
</evidence>
<dbReference type="InterPro" id="IPR001320">
    <property type="entry name" value="Iontro_rcpt_C"/>
</dbReference>
<keyword evidence="4" id="KW-1003">Cell membrane</keyword>
<keyword evidence="9" id="KW-0675">Receptor</keyword>
<evidence type="ECO:0000256" key="10">
    <source>
        <dbReference type="ARBA" id="ARBA00023180"/>
    </source>
</evidence>
<dbReference type="Pfam" id="PF10613">
    <property type="entry name" value="Lig_chan-Glu_bd"/>
    <property type="match status" value="1"/>
</dbReference>
<keyword evidence="6 13" id="KW-1133">Transmembrane helix</keyword>
<dbReference type="GO" id="GO:0050906">
    <property type="term" value="P:detection of stimulus involved in sensory perception"/>
    <property type="evidence" value="ECO:0007669"/>
    <property type="project" value="UniProtKB-ARBA"/>
</dbReference>
<evidence type="ECO:0000256" key="8">
    <source>
        <dbReference type="ARBA" id="ARBA00023136"/>
    </source>
</evidence>
<evidence type="ECO:0008006" key="19">
    <source>
        <dbReference type="Google" id="ProtNLM"/>
    </source>
</evidence>
<evidence type="ECO:0000256" key="4">
    <source>
        <dbReference type="ARBA" id="ARBA00022475"/>
    </source>
</evidence>
<dbReference type="Pfam" id="PF00060">
    <property type="entry name" value="Lig_chan"/>
    <property type="match status" value="1"/>
</dbReference>
<comment type="caution">
    <text evidence="17">The sequence shown here is derived from an EMBL/GenBank/DDBJ whole genome shotgun (WGS) entry which is preliminary data.</text>
</comment>
<evidence type="ECO:0000256" key="9">
    <source>
        <dbReference type="ARBA" id="ARBA00023170"/>
    </source>
</evidence>
<dbReference type="EMBL" id="BLKM01000462">
    <property type="protein sequence ID" value="GFG33993.1"/>
    <property type="molecule type" value="Genomic_DNA"/>
</dbReference>
<accession>A0A6L2PN28</accession>
<gene>
    <name evidence="17" type="ORF">Cfor_04862</name>
</gene>
<dbReference type="Gene3D" id="3.40.190.10">
    <property type="entry name" value="Periplasmic binding protein-like II"/>
    <property type="match status" value="3"/>
</dbReference>
<keyword evidence="11" id="KW-1071">Ligand-gated ion channel</keyword>
<keyword evidence="7" id="KW-0406">Ion transport</keyword>
<evidence type="ECO:0000259" key="16">
    <source>
        <dbReference type="Pfam" id="PF24576"/>
    </source>
</evidence>
<keyword evidence="10" id="KW-0325">Glycoprotein</keyword>
<dbReference type="GO" id="GO:0015276">
    <property type="term" value="F:ligand-gated monoatomic ion channel activity"/>
    <property type="evidence" value="ECO:0007669"/>
    <property type="project" value="InterPro"/>
</dbReference>
<evidence type="ECO:0000256" key="13">
    <source>
        <dbReference type="SAM" id="Phobius"/>
    </source>
</evidence>
<dbReference type="InParanoid" id="A0A6L2PN28"/>
<comment type="subcellular location">
    <subcellularLocation>
        <location evidence="1">Cell membrane</location>
        <topology evidence="1">Multi-pass membrane protein</topology>
    </subcellularLocation>
</comment>
<keyword evidence="18" id="KW-1185">Reference proteome</keyword>
<protein>
    <recommendedName>
        <fullName evidence="19">Ionotropic glutamate receptor C-terminal domain-containing protein</fullName>
    </recommendedName>
</protein>
<proteinExistence type="inferred from homology"/>
<name>A0A6L2PN28_COPFO</name>
<evidence type="ECO:0000256" key="2">
    <source>
        <dbReference type="ARBA" id="ARBA00008685"/>
    </source>
</evidence>
<dbReference type="OrthoDB" id="6117597at2759"/>
<feature type="domain" description="Ionotropic glutamate receptor L-glutamate and glycine-binding" evidence="15">
    <location>
        <begin position="214"/>
        <end position="289"/>
    </location>
</feature>
<dbReference type="PANTHER" id="PTHR42643">
    <property type="entry name" value="IONOTROPIC RECEPTOR 20A-RELATED"/>
    <property type="match status" value="1"/>
</dbReference>
<dbReference type="PANTHER" id="PTHR42643:SF30">
    <property type="entry name" value="IONOTROPIC RECEPTOR 40A-RELATED"/>
    <property type="match status" value="1"/>
</dbReference>
<keyword evidence="3" id="KW-0813">Transport</keyword>
<evidence type="ECO:0000313" key="18">
    <source>
        <dbReference type="Proteomes" id="UP000502823"/>
    </source>
</evidence>
<evidence type="ECO:0000259" key="15">
    <source>
        <dbReference type="Pfam" id="PF10613"/>
    </source>
</evidence>
<evidence type="ECO:0000256" key="7">
    <source>
        <dbReference type="ARBA" id="ARBA00023065"/>
    </source>
</evidence>
<comment type="similarity">
    <text evidence="2">Belongs to the glutamate-gated ion channel (TC 1.A.10.1) family.</text>
</comment>
<dbReference type="InterPro" id="IPR057074">
    <property type="entry name" value="IR75A_N"/>
</dbReference>
<dbReference type="AlphaFoldDB" id="A0A6L2PN28"/>
<evidence type="ECO:0000259" key="14">
    <source>
        <dbReference type="Pfam" id="PF00060"/>
    </source>
</evidence>
<dbReference type="InterPro" id="IPR019594">
    <property type="entry name" value="Glu/Gly-bd"/>
</dbReference>
<evidence type="ECO:0000256" key="6">
    <source>
        <dbReference type="ARBA" id="ARBA00022989"/>
    </source>
</evidence>
<dbReference type="Proteomes" id="UP000502823">
    <property type="component" value="Unassembled WGS sequence"/>
</dbReference>
<dbReference type="Pfam" id="PF24576">
    <property type="entry name" value="IR75A_N"/>
    <property type="match status" value="1"/>
</dbReference>